<evidence type="ECO:0000259" key="7">
    <source>
        <dbReference type="PROSITE" id="PS51900"/>
    </source>
</evidence>
<dbReference type="Gene3D" id="3.30.160.390">
    <property type="entry name" value="Integrase, DNA-binding domain"/>
    <property type="match status" value="1"/>
</dbReference>
<evidence type="ECO:0000259" key="6">
    <source>
        <dbReference type="PROSITE" id="PS51898"/>
    </source>
</evidence>
<dbReference type="PROSITE" id="PS51900">
    <property type="entry name" value="CB"/>
    <property type="match status" value="1"/>
</dbReference>
<dbReference type="InterPro" id="IPR038488">
    <property type="entry name" value="Integrase_DNA-bd_sf"/>
</dbReference>
<accession>A0A3R1ABM9</accession>
<dbReference type="EMBL" id="RVVJ01000021">
    <property type="protein sequence ID" value="MML55099.1"/>
    <property type="molecule type" value="Genomic_DNA"/>
</dbReference>
<dbReference type="InterPro" id="IPR010998">
    <property type="entry name" value="Integrase_recombinase_N"/>
</dbReference>
<feature type="domain" description="Core-binding (CB)" evidence="7">
    <location>
        <begin position="134"/>
        <end position="239"/>
    </location>
</feature>
<dbReference type="GO" id="GO:0006310">
    <property type="term" value="P:DNA recombination"/>
    <property type="evidence" value="ECO:0007669"/>
    <property type="project" value="UniProtKB-KW"/>
</dbReference>
<evidence type="ECO:0000256" key="5">
    <source>
        <dbReference type="PROSITE-ProRule" id="PRU01248"/>
    </source>
</evidence>
<dbReference type="InterPro" id="IPR011010">
    <property type="entry name" value="DNA_brk_join_enz"/>
</dbReference>
<dbReference type="Pfam" id="PF00589">
    <property type="entry name" value="Phage_integrase"/>
    <property type="match status" value="1"/>
</dbReference>
<dbReference type="AlphaFoldDB" id="A0A3R1ABM9"/>
<dbReference type="Gene3D" id="1.10.443.10">
    <property type="entry name" value="Intergrase catalytic core"/>
    <property type="match status" value="1"/>
</dbReference>
<dbReference type="GO" id="GO:0003677">
    <property type="term" value="F:DNA binding"/>
    <property type="evidence" value="ECO:0007669"/>
    <property type="project" value="UniProtKB-UniRule"/>
</dbReference>
<comment type="caution">
    <text evidence="8">The sequence shown here is derived from an EMBL/GenBank/DDBJ whole genome shotgun (WGS) entry which is preliminary data.</text>
</comment>
<keyword evidence="4" id="KW-0233">DNA recombination</keyword>
<proteinExistence type="inferred from homology"/>
<dbReference type="PANTHER" id="PTHR30629">
    <property type="entry name" value="PROPHAGE INTEGRASE"/>
    <property type="match status" value="1"/>
</dbReference>
<dbReference type="InterPro" id="IPR013762">
    <property type="entry name" value="Integrase-like_cat_sf"/>
</dbReference>
<evidence type="ECO:0000256" key="1">
    <source>
        <dbReference type="ARBA" id="ARBA00008857"/>
    </source>
</evidence>
<evidence type="ECO:0000256" key="2">
    <source>
        <dbReference type="ARBA" id="ARBA00022908"/>
    </source>
</evidence>
<protein>
    <submittedName>
        <fullName evidence="8">DUF4102 domain-containing protein</fullName>
    </submittedName>
</protein>
<keyword evidence="2" id="KW-0229">DNA integration</keyword>
<dbReference type="GO" id="GO:0015074">
    <property type="term" value="P:DNA integration"/>
    <property type="evidence" value="ECO:0007669"/>
    <property type="project" value="UniProtKB-KW"/>
</dbReference>
<dbReference type="InterPro" id="IPR025166">
    <property type="entry name" value="Integrase_DNA_bind_dom"/>
</dbReference>
<feature type="domain" description="Tyr recombinase" evidence="6">
    <location>
        <begin position="268"/>
        <end position="445"/>
    </location>
</feature>
<dbReference type="InterPro" id="IPR044068">
    <property type="entry name" value="CB"/>
</dbReference>
<evidence type="ECO:0000256" key="3">
    <source>
        <dbReference type="ARBA" id="ARBA00023125"/>
    </source>
</evidence>
<keyword evidence="3 5" id="KW-0238">DNA-binding</keyword>
<dbReference type="Gene3D" id="1.10.150.130">
    <property type="match status" value="1"/>
</dbReference>
<dbReference type="InterPro" id="IPR002104">
    <property type="entry name" value="Integrase_catalytic"/>
</dbReference>
<gene>
    <name evidence="8" type="ORF">D7N80_17670</name>
</gene>
<reference evidence="8" key="1">
    <citation type="submission" date="2018-09" db="EMBL/GenBank/DDBJ databases">
        <authorList>
            <person name="Ashton P.M."/>
            <person name="Dallman T."/>
            <person name="Nair S."/>
            <person name="De Pinna E."/>
            <person name="Peters T."/>
            <person name="Grant K."/>
        </authorList>
    </citation>
    <scope>NUCLEOTIDE SEQUENCE [LARGE SCALE GENOMIC DNA]</scope>
    <source>
        <strain evidence="8">598938</strain>
    </source>
</reference>
<evidence type="ECO:0000313" key="8">
    <source>
        <dbReference type="EMBL" id="MML55099.1"/>
    </source>
</evidence>
<comment type="similarity">
    <text evidence="1">Belongs to the 'phage' integrase family.</text>
</comment>
<dbReference type="InterPro" id="IPR050808">
    <property type="entry name" value="Phage_Integrase"/>
</dbReference>
<evidence type="ECO:0000256" key="4">
    <source>
        <dbReference type="ARBA" id="ARBA00023172"/>
    </source>
</evidence>
<name>A0A3R1ABM9_SALET</name>
<dbReference type="Proteomes" id="UP000885348">
    <property type="component" value="Unassembled WGS sequence"/>
</dbReference>
<dbReference type="SUPFAM" id="SSF56349">
    <property type="entry name" value="DNA breaking-rejoining enzymes"/>
    <property type="match status" value="1"/>
</dbReference>
<dbReference type="PANTHER" id="PTHR30629:SF6">
    <property type="entry name" value="PROPHAGE INTEGRASE INTA-RELATED"/>
    <property type="match status" value="1"/>
</dbReference>
<dbReference type="PROSITE" id="PS51898">
    <property type="entry name" value="TYR_RECOMBINASE"/>
    <property type="match status" value="1"/>
</dbReference>
<dbReference type="Pfam" id="PF13356">
    <property type="entry name" value="Arm-DNA-bind_3"/>
    <property type="match status" value="1"/>
</dbReference>
<sequence>MFIPPFYLHQPLHYGDVTFLIWSPRMALPRQKLTFERIRKFALTEGKNQAFLWDADVTTLACRATRGTKAFVFQSVYAGKTLRMTIGNINDWRIDDARAEARRLQTLIDTGIDPRIAKAEKIAEAESQQAESRKTKITFTRAWEDYLEELRTGISAKTKRPYSARYIADHVNLSSRGGESKKRGRGPTSAGPLASLLDLPLSELTPENIAAWLSKERQNRPTVTAHAYRLLRAFIKWANYQKKYQGIIHGDLAQDHNVRKMVPVSASKAGDCLQKEQLKSWFSAVRSLNNSIASAYLQVLLLTGARREEIASLRWSDVDFKWSSMRIKDKIEGERIIPLTPYVSELLNALAQFPNSDVNKEGWVFKSNSKSGKIIEPRSAHNRALMLAELPHISLHGLRRSFGTLAEWVEVPTGIVAQIMGHKPSALAEKHYRRRPLDLLRKWHEKIETWILNEAGITIKNNVDMR</sequence>
<organism evidence="8">
    <name type="scientific">Salmonella enterica I</name>
    <dbReference type="NCBI Taxonomy" id="59201"/>
    <lineage>
        <taxon>Bacteria</taxon>
        <taxon>Pseudomonadati</taxon>
        <taxon>Pseudomonadota</taxon>
        <taxon>Gammaproteobacteria</taxon>
        <taxon>Enterobacterales</taxon>
        <taxon>Enterobacteriaceae</taxon>
        <taxon>Salmonella</taxon>
    </lineage>
</organism>